<dbReference type="PRINTS" id="PR01438">
    <property type="entry name" value="UNVRSLSTRESS"/>
</dbReference>
<dbReference type="STRING" id="244292.ABW17_04890"/>
<dbReference type="SUPFAM" id="SSF52402">
    <property type="entry name" value="Adenine nucleotide alpha hydrolases-like"/>
    <property type="match status" value="2"/>
</dbReference>
<keyword evidence="3" id="KW-0067">ATP-binding</keyword>
<dbReference type="Pfam" id="PF00582">
    <property type="entry name" value="Usp"/>
    <property type="match status" value="2"/>
</dbReference>
<dbReference type="OrthoDB" id="3174546at2"/>
<protein>
    <submittedName>
        <fullName evidence="5">Universal stress protein</fullName>
    </submittedName>
</protein>
<feature type="domain" description="UspA" evidence="4">
    <location>
        <begin position="9"/>
        <end position="151"/>
    </location>
</feature>
<dbReference type="AlphaFoldDB" id="A0A0F5NE34"/>
<dbReference type="GO" id="GO:0001666">
    <property type="term" value="P:response to hypoxia"/>
    <property type="evidence" value="ECO:0007669"/>
    <property type="project" value="UniProtKB-ARBA"/>
</dbReference>
<keyword evidence="2" id="KW-0547">Nucleotide-binding</keyword>
<name>A0A0F5NE34_9MYCO</name>
<dbReference type="FunFam" id="3.40.50.620:FF:000123">
    <property type="entry name" value="Universal stress protein family"/>
    <property type="match status" value="1"/>
</dbReference>
<dbReference type="EMBL" id="LQPH01000018">
    <property type="protein sequence ID" value="ORW34600.1"/>
    <property type="molecule type" value="Genomic_DNA"/>
</dbReference>
<accession>A0A0F5NE34</accession>
<dbReference type="PANTHER" id="PTHR46268:SF27">
    <property type="entry name" value="UNIVERSAL STRESS PROTEIN RV2623"/>
    <property type="match status" value="1"/>
</dbReference>
<comment type="similarity">
    <text evidence="1">Belongs to the universal stress protein A family.</text>
</comment>
<evidence type="ECO:0000259" key="4">
    <source>
        <dbReference type="Pfam" id="PF00582"/>
    </source>
</evidence>
<evidence type="ECO:0000256" key="1">
    <source>
        <dbReference type="ARBA" id="ARBA00008791"/>
    </source>
</evidence>
<proteinExistence type="inferred from homology"/>
<sequence>MSGHETHRGILVGVDRSASSMAAVDWAARDAAMRNVPLTLMHVVPPVVPAVAPWPEIPVPQDYFERQDDKARRILEDARRVVADSTADHGPPFVYSVVLHGPAVSTLVNESKIADIMVVGCRGEGAFSRGSFGSVSTGLVNYAHCPVAVVPDEASPPARTPVLVGIDGSPASKVATEIAFDEAFRRGVDLVALHAWSDGSLPEVPGLDLAAMEVQAQEALTEWLAGWQERYPDVRVRRVIVCDQPARQLVEHSESAQLVVVGSHGRGGFAGMLLGSVSTAVAHAARTVVIVARES</sequence>
<keyword evidence="6" id="KW-1185">Reference proteome</keyword>
<dbReference type="GO" id="GO:0005524">
    <property type="term" value="F:ATP binding"/>
    <property type="evidence" value="ECO:0007669"/>
    <property type="project" value="UniProtKB-KW"/>
</dbReference>
<dbReference type="InterPro" id="IPR014729">
    <property type="entry name" value="Rossmann-like_a/b/a_fold"/>
</dbReference>
<dbReference type="PANTHER" id="PTHR46268">
    <property type="entry name" value="STRESS RESPONSE PROTEIN NHAX"/>
    <property type="match status" value="1"/>
</dbReference>
<dbReference type="Proteomes" id="UP000193781">
    <property type="component" value="Unassembled WGS sequence"/>
</dbReference>
<gene>
    <name evidence="5" type="ORF">AWC17_23800</name>
</gene>
<evidence type="ECO:0000256" key="2">
    <source>
        <dbReference type="ARBA" id="ARBA00022741"/>
    </source>
</evidence>
<dbReference type="InterPro" id="IPR006015">
    <property type="entry name" value="Universal_stress_UspA"/>
</dbReference>
<evidence type="ECO:0000256" key="3">
    <source>
        <dbReference type="ARBA" id="ARBA00022840"/>
    </source>
</evidence>
<dbReference type="Gene3D" id="3.40.50.620">
    <property type="entry name" value="HUPs"/>
    <property type="match status" value="2"/>
</dbReference>
<organism evidence="5 6">
    <name type="scientific">Mycobacterium nebraskense</name>
    <dbReference type="NCBI Taxonomy" id="244292"/>
    <lineage>
        <taxon>Bacteria</taxon>
        <taxon>Bacillati</taxon>
        <taxon>Actinomycetota</taxon>
        <taxon>Actinomycetes</taxon>
        <taxon>Mycobacteriales</taxon>
        <taxon>Mycobacteriaceae</taxon>
        <taxon>Mycobacterium</taxon>
    </lineage>
</organism>
<evidence type="ECO:0000313" key="5">
    <source>
        <dbReference type="EMBL" id="ORW34600.1"/>
    </source>
</evidence>
<comment type="caution">
    <text evidence="5">The sequence shown here is derived from an EMBL/GenBank/DDBJ whole genome shotgun (WGS) entry which is preliminary data.</text>
</comment>
<evidence type="ECO:0000313" key="6">
    <source>
        <dbReference type="Proteomes" id="UP000193781"/>
    </source>
</evidence>
<feature type="domain" description="UspA" evidence="4">
    <location>
        <begin position="161"/>
        <end position="293"/>
    </location>
</feature>
<dbReference type="RefSeq" id="WP_046183226.1">
    <property type="nucleotide sequence ID" value="NZ_JACKSS010000040.1"/>
</dbReference>
<reference evidence="5 6" key="1">
    <citation type="submission" date="2016-01" db="EMBL/GenBank/DDBJ databases">
        <title>The new phylogeny of the genus Mycobacterium.</title>
        <authorList>
            <person name="Tarcisio F."/>
            <person name="Conor M."/>
            <person name="Antonella G."/>
            <person name="Elisabetta G."/>
            <person name="Giulia F.S."/>
            <person name="Sara T."/>
            <person name="Anna F."/>
            <person name="Clotilde B."/>
            <person name="Roberto B."/>
            <person name="Veronica D.S."/>
            <person name="Fabio R."/>
            <person name="Monica P."/>
            <person name="Olivier J."/>
            <person name="Enrico T."/>
            <person name="Nicola S."/>
        </authorList>
    </citation>
    <scope>NUCLEOTIDE SEQUENCE [LARGE SCALE GENOMIC DNA]</scope>
    <source>
        <strain evidence="5 6">DSM 44803</strain>
    </source>
</reference>
<dbReference type="InterPro" id="IPR006016">
    <property type="entry name" value="UspA"/>
</dbReference>